<evidence type="ECO:0000313" key="2">
    <source>
        <dbReference type="EMBL" id="TFJ80949.1"/>
    </source>
</evidence>
<accession>A0A4D9CWD4</accession>
<protein>
    <submittedName>
        <fullName evidence="2">Uncharacterized protein</fullName>
    </submittedName>
</protein>
<name>A0A4D9CWD4_9STRA</name>
<organism evidence="2 3">
    <name type="scientific">Nannochloropsis salina CCMP1776</name>
    <dbReference type="NCBI Taxonomy" id="1027361"/>
    <lineage>
        <taxon>Eukaryota</taxon>
        <taxon>Sar</taxon>
        <taxon>Stramenopiles</taxon>
        <taxon>Ochrophyta</taxon>
        <taxon>Eustigmatophyceae</taxon>
        <taxon>Eustigmatales</taxon>
        <taxon>Monodopsidaceae</taxon>
        <taxon>Microchloropsis</taxon>
        <taxon>Microchloropsis salina</taxon>
    </lineage>
</organism>
<keyword evidence="3" id="KW-1185">Reference proteome</keyword>
<feature type="region of interest" description="Disordered" evidence="1">
    <location>
        <begin position="477"/>
        <end position="519"/>
    </location>
</feature>
<sequence length="588" mass="64255">MGQTLSTLGGIVGYKHEYITKANGDTESLVTVVDASLFRRKIKLQFTIEDERREGERHPDEPISVTAGEAEEERVIPAVIKASADKHPTHIAYQEDDGEDQELSLPPISFVDEEEAINVDNTSGLNNPSSSQMITARRPRQVQSTGVFGTEKDEPSSFIHSRHRPKSVGPCSGEGAARVFLKTLSDTVAIIGSNGLQQGEMNRVRLTLRDQEATILIPVLPSAVEGDKEMPTWESEKVGYETSQGTEKGDERRRPHRCQSVTVSLETEEPVSDPAKAGGTAGQDEAEKEEGRLSVEVEQIQGFRPLGQVTSDIAASMTTVTTNAELEAAVLRLCQAYTKDDASPTVISHKRDIRLITGFLSRILLPRIERTEEDGLPAFQSGKNLVSDYLPSEMDFLSPQEYFRPRSPSSLSSDSSIHTLIPLPPLSPHAHEPIIEKSSNGRAPATLPAGVNSTGALPISDFANESKVPTLVETLAESAPKNKAVQNSPSAPPKPRKTRKIRLSASSVEEVDTSKDEGGALFDDLWDMRSYSSNTASTIASSTPSSRSRTCKASPVRVARRKYILPPEEDEERKDISHEMIPDDEGLW</sequence>
<feature type="region of interest" description="Disordered" evidence="1">
    <location>
        <begin position="120"/>
        <end position="171"/>
    </location>
</feature>
<feature type="region of interest" description="Disordered" evidence="1">
    <location>
        <begin position="227"/>
        <end position="293"/>
    </location>
</feature>
<dbReference type="AlphaFoldDB" id="A0A4D9CWD4"/>
<comment type="caution">
    <text evidence="2">The sequence shown here is derived from an EMBL/GenBank/DDBJ whole genome shotgun (WGS) entry which is preliminary data.</text>
</comment>
<evidence type="ECO:0000256" key="1">
    <source>
        <dbReference type="SAM" id="MobiDB-lite"/>
    </source>
</evidence>
<evidence type="ECO:0000313" key="3">
    <source>
        <dbReference type="Proteomes" id="UP000355283"/>
    </source>
</evidence>
<feature type="compositionally biased region" description="Low complexity" evidence="1">
    <location>
        <begin position="536"/>
        <end position="548"/>
    </location>
</feature>
<dbReference type="EMBL" id="SDOX01000145">
    <property type="protein sequence ID" value="TFJ80949.1"/>
    <property type="molecule type" value="Genomic_DNA"/>
</dbReference>
<proteinExistence type="predicted"/>
<feature type="region of interest" description="Disordered" evidence="1">
    <location>
        <begin position="536"/>
        <end position="588"/>
    </location>
</feature>
<gene>
    <name evidence="2" type="ORF">NSK_007592</name>
</gene>
<feature type="compositionally biased region" description="Polar residues" evidence="1">
    <location>
        <begin position="120"/>
        <end position="134"/>
    </location>
</feature>
<reference evidence="2 3" key="1">
    <citation type="submission" date="2019-01" db="EMBL/GenBank/DDBJ databases">
        <title>Nuclear Genome Assembly of the Microalgal Biofuel strain Nannochloropsis salina CCMP1776.</title>
        <authorList>
            <person name="Hovde B."/>
        </authorList>
    </citation>
    <scope>NUCLEOTIDE SEQUENCE [LARGE SCALE GENOMIC DNA]</scope>
    <source>
        <strain evidence="2 3">CCMP1776</strain>
    </source>
</reference>
<dbReference type="Proteomes" id="UP000355283">
    <property type="component" value="Unassembled WGS sequence"/>
</dbReference>
<feature type="compositionally biased region" description="Basic and acidic residues" evidence="1">
    <location>
        <begin position="227"/>
        <end position="239"/>
    </location>
</feature>